<sequence length="112" mass="12147">MLLAGDEPGWLSGAGTEIVKFEGMANSSTSWLTLSHPREQGTQSDPEGQHPPVPGGTLRSSGRRTPSSWEDPFSHLSSSSTKDSCRSRRVAWHRLHLRPLSGAERLGSNPSK</sequence>
<comment type="caution">
    <text evidence="2">The sequence shown here is derived from an EMBL/GenBank/DDBJ whole genome shotgun (WGS) entry which is preliminary data.</text>
</comment>
<reference evidence="2" key="1">
    <citation type="submission" date="2020-06" db="EMBL/GenBank/DDBJ databases">
        <authorList>
            <person name="Li T."/>
            <person name="Hu X."/>
            <person name="Zhang T."/>
            <person name="Song X."/>
            <person name="Zhang H."/>
            <person name="Dai N."/>
            <person name="Sheng W."/>
            <person name="Hou X."/>
            <person name="Wei L."/>
        </authorList>
    </citation>
    <scope>NUCLEOTIDE SEQUENCE</scope>
    <source>
        <strain evidence="2">G02</strain>
        <tissue evidence="2">Leaf</tissue>
    </source>
</reference>
<gene>
    <name evidence="2" type="ORF">Sradi_4948200</name>
</gene>
<feature type="compositionally biased region" description="Polar residues" evidence="1">
    <location>
        <begin position="58"/>
        <end position="68"/>
    </location>
</feature>
<feature type="region of interest" description="Disordered" evidence="1">
    <location>
        <begin position="30"/>
        <end position="85"/>
    </location>
</feature>
<organism evidence="2">
    <name type="scientific">Sesamum radiatum</name>
    <name type="common">Black benniseed</name>
    <dbReference type="NCBI Taxonomy" id="300843"/>
    <lineage>
        <taxon>Eukaryota</taxon>
        <taxon>Viridiplantae</taxon>
        <taxon>Streptophyta</taxon>
        <taxon>Embryophyta</taxon>
        <taxon>Tracheophyta</taxon>
        <taxon>Spermatophyta</taxon>
        <taxon>Magnoliopsida</taxon>
        <taxon>eudicotyledons</taxon>
        <taxon>Gunneridae</taxon>
        <taxon>Pentapetalae</taxon>
        <taxon>asterids</taxon>
        <taxon>lamiids</taxon>
        <taxon>Lamiales</taxon>
        <taxon>Pedaliaceae</taxon>
        <taxon>Sesamum</taxon>
    </lineage>
</organism>
<proteinExistence type="predicted"/>
<protein>
    <submittedName>
        <fullName evidence="2">Uncharacterized protein</fullName>
    </submittedName>
</protein>
<evidence type="ECO:0000256" key="1">
    <source>
        <dbReference type="SAM" id="MobiDB-lite"/>
    </source>
</evidence>
<dbReference type="EMBL" id="JACGWJ010000022">
    <property type="protein sequence ID" value="KAL0329615.1"/>
    <property type="molecule type" value="Genomic_DNA"/>
</dbReference>
<reference evidence="2" key="2">
    <citation type="journal article" date="2024" name="Plant">
        <title>Genomic evolution and insights into agronomic trait innovations of Sesamum species.</title>
        <authorList>
            <person name="Miao H."/>
            <person name="Wang L."/>
            <person name="Qu L."/>
            <person name="Liu H."/>
            <person name="Sun Y."/>
            <person name="Le M."/>
            <person name="Wang Q."/>
            <person name="Wei S."/>
            <person name="Zheng Y."/>
            <person name="Lin W."/>
            <person name="Duan Y."/>
            <person name="Cao H."/>
            <person name="Xiong S."/>
            <person name="Wang X."/>
            <person name="Wei L."/>
            <person name="Li C."/>
            <person name="Ma Q."/>
            <person name="Ju M."/>
            <person name="Zhao R."/>
            <person name="Li G."/>
            <person name="Mu C."/>
            <person name="Tian Q."/>
            <person name="Mei H."/>
            <person name="Zhang T."/>
            <person name="Gao T."/>
            <person name="Zhang H."/>
        </authorList>
    </citation>
    <scope>NUCLEOTIDE SEQUENCE</scope>
    <source>
        <strain evidence="2">G02</strain>
    </source>
</reference>
<name>A0AAW2ME11_SESRA</name>
<dbReference type="AlphaFoldDB" id="A0AAW2ME11"/>
<accession>A0AAW2ME11</accession>
<evidence type="ECO:0000313" key="2">
    <source>
        <dbReference type="EMBL" id="KAL0329615.1"/>
    </source>
</evidence>